<dbReference type="AlphaFoldDB" id="A0A4R5KXQ0"/>
<feature type="domain" description="Methyltransferase small" evidence="1">
    <location>
        <begin position="16"/>
        <end position="156"/>
    </location>
</feature>
<evidence type="ECO:0000313" key="3">
    <source>
        <dbReference type="Proteomes" id="UP000295636"/>
    </source>
</evidence>
<dbReference type="Pfam" id="PF05175">
    <property type="entry name" value="MTS"/>
    <property type="match status" value="1"/>
</dbReference>
<protein>
    <submittedName>
        <fullName evidence="2">Methyltransferase domain-containing protein</fullName>
    </submittedName>
</protein>
<dbReference type="InterPro" id="IPR007848">
    <property type="entry name" value="Small_mtfrase_dom"/>
</dbReference>
<reference evidence="2 3" key="1">
    <citation type="submission" date="2019-03" db="EMBL/GenBank/DDBJ databases">
        <title>This is whole genome sequence of Paenibacillus sp MS74 strain.</title>
        <authorList>
            <person name="Trinh H.N."/>
        </authorList>
    </citation>
    <scope>NUCLEOTIDE SEQUENCE [LARGE SCALE GENOMIC DNA]</scope>
    <source>
        <strain evidence="2 3">MS74</strain>
    </source>
</reference>
<dbReference type="Proteomes" id="UP000295636">
    <property type="component" value="Unassembled WGS sequence"/>
</dbReference>
<dbReference type="Gene3D" id="3.40.50.150">
    <property type="entry name" value="Vaccinia Virus protein VP39"/>
    <property type="match status" value="1"/>
</dbReference>
<dbReference type="SUPFAM" id="SSF53335">
    <property type="entry name" value="S-adenosyl-L-methionine-dependent methyltransferases"/>
    <property type="match status" value="1"/>
</dbReference>
<name>A0A4R5KXQ0_9BACL</name>
<accession>A0A4R5KXQ0</accession>
<proteinExistence type="predicted"/>
<dbReference type="InterPro" id="IPR029063">
    <property type="entry name" value="SAM-dependent_MTases_sf"/>
</dbReference>
<dbReference type="EMBL" id="SMRT01000002">
    <property type="protein sequence ID" value="TDF99867.1"/>
    <property type="molecule type" value="Genomic_DNA"/>
</dbReference>
<comment type="caution">
    <text evidence="2">The sequence shown here is derived from an EMBL/GenBank/DDBJ whole genome shotgun (WGS) entry which is preliminary data.</text>
</comment>
<dbReference type="GO" id="GO:0008168">
    <property type="term" value="F:methyltransferase activity"/>
    <property type="evidence" value="ECO:0007669"/>
    <property type="project" value="UniProtKB-KW"/>
</dbReference>
<dbReference type="CDD" id="cd02440">
    <property type="entry name" value="AdoMet_MTases"/>
    <property type="match status" value="1"/>
</dbReference>
<sequence length="189" mass="21185">MIFLYKFIRKPQSIGSVTPSSRFLADKMVDSASWPEINSIAELGAGTGVITKAICQAAAPGTQILLFEKDSHLRKQLRTQYPQSHTYSEARLLHSAVRQHGLDHVDCIISGLPFANFPKQLRDEIVNQVVQSLKPGGLFIAFQYSLQMKKQLSGYFDIEMIRFVLLNVPPAFVYVCRKKHDAPPLPLEG</sequence>
<keyword evidence="2" id="KW-0489">Methyltransferase</keyword>
<dbReference type="GO" id="GO:0032259">
    <property type="term" value="P:methylation"/>
    <property type="evidence" value="ECO:0007669"/>
    <property type="project" value="UniProtKB-KW"/>
</dbReference>
<organism evidence="2 3">
    <name type="scientific">Paenibacillus piri</name>
    <dbReference type="NCBI Taxonomy" id="2547395"/>
    <lineage>
        <taxon>Bacteria</taxon>
        <taxon>Bacillati</taxon>
        <taxon>Bacillota</taxon>
        <taxon>Bacilli</taxon>
        <taxon>Bacillales</taxon>
        <taxon>Paenibacillaceae</taxon>
        <taxon>Paenibacillus</taxon>
    </lineage>
</organism>
<keyword evidence="3" id="KW-1185">Reference proteome</keyword>
<dbReference type="OrthoDB" id="9805585at2"/>
<evidence type="ECO:0000313" key="2">
    <source>
        <dbReference type="EMBL" id="TDF99867.1"/>
    </source>
</evidence>
<dbReference type="RefSeq" id="WP_133226670.1">
    <property type="nucleotide sequence ID" value="NZ_SMRT01000002.1"/>
</dbReference>
<gene>
    <name evidence="2" type="ORF">E1757_07705</name>
</gene>
<keyword evidence="2" id="KW-0808">Transferase</keyword>
<evidence type="ECO:0000259" key="1">
    <source>
        <dbReference type="Pfam" id="PF05175"/>
    </source>
</evidence>